<dbReference type="EMBL" id="NEVS01000004">
    <property type="protein sequence ID" value="OZI61845.1"/>
    <property type="molecule type" value="Genomic_DNA"/>
</dbReference>
<dbReference type="AlphaFoldDB" id="A0A261UJQ5"/>
<accession>A0A261UJQ5</accession>
<feature type="domain" description="(S)-ureidoglycine aminohydrolase cupin" evidence="1">
    <location>
        <begin position="40"/>
        <end position="113"/>
    </location>
</feature>
<dbReference type="CDD" id="cd02227">
    <property type="entry name" value="cupin_TM1112-like"/>
    <property type="match status" value="1"/>
</dbReference>
<dbReference type="PANTHER" id="PTHR40943:SF1">
    <property type="entry name" value="CYTOPLASMIC PROTEIN"/>
    <property type="match status" value="1"/>
</dbReference>
<dbReference type="InterPro" id="IPR014710">
    <property type="entry name" value="RmlC-like_jellyroll"/>
</dbReference>
<evidence type="ECO:0000259" key="1">
    <source>
        <dbReference type="Pfam" id="PF05899"/>
    </source>
</evidence>
<dbReference type="RefSeq" id="WP_094843233.1">
    <property type="nucleotide sequence ID" value="NZ_NEVS01000004.1"/>
</dbReference>
<protein>
    <submittedName>
        <fullName evidence="2">Cupin</fullName>
    </submittedName>
</protein>
<organism evidence="2 3">
    <name type="scientific">Bordetella genomosp. 11</name>
    <dbReference type="NCBI Taxonomy" id="1416808"/>
    <lineage>
        <taxon>Bacteria</taxon>
        <taxon>Pseudomonadati</taxon>
        <taxon>Pseudomonadota</taxon>
        <taxon>Betaproteobacteria</taxon>
        <taxon>Burkholderiales</taxon>
        <taxon>Alcaligenaceae</taxon>
        <taxon>Bordetella</taxon>
    </lineage>
</organism>
<dbReference type="Proteomes" id="UP000215767">
    <property type="component" value="Unassembled WGS sequence"/>
</dbReference>
<gene>
    <name evidence="2" type="ORF">CAL28_21625</name>
</gene>
<evidence type="ECO:0000313" key="3">
    <source>
        <dbReference type="Proteomes" id="UP000215767"/>
    </source>
</evidence>
<evidence type="ECO:0000313" key="2">
    <source>
        <dbReference type="EMBL" id="OZI61845.1"/>
    </source>
</evidence>
<dbReference type="OrthoDB" id="9799053at2"/>
<name>A0A261UJQ5_9BORD</name>
<dbReference type="Gene3D" id="2.60.120.10">
    <property type="entry name" value="Jelly Rolls"/>
    <property type="match status" value="1"/>
</dbReference>
<keyword evidence="3" id="KW-1185">Reference proteome</keyword>
<dbReference type="PANTHER" id="PTHR40943">
    <property type="entry name" value="CYTOPLASMIC PROTEIN-RELATED"/>
    <property type="match status" value="1"/>
</dbReference>
<dbReference type="InterPro" id="IPR011051">
    <property type="entry name" value="RmlC_Cupin_sf"/>
</dbReference>
<sequence>MSLLKTIRTTDLGEGTLSTAAAEILLEGSPSFTTWNQDEAKDGKVHTGVWQATPGTTKSIKGSKYEFCLLLEGAVELTEQGGDTVTYRAGDSFVMKPGFIGTWKTIETLRKIYVIVE</sequence>
<dbReference type="Pfam" id="PF05899">
    <property type="entry name" value="Cupin_3"/>
    <property type="match status" value="1"/>
</dbReference>
<proteinExistence type="predicted"/>
<dbReference type="SUPFAM" id="SSF51182">
    <property type="entry name" value="RmlC-like cupins"/>
    <property type="match status" value="1"/>
</dbReference>
<dbReference type="InterPro" id="IPR008579">
    <property type="entry name" value="UGlyAH_Cupin_dom"/>
</dbReference>
<reference evidence="3" key="1">
    <citation type="submission" date="2017-05" db="EMBL/GenBank/DDBJ databases">
        <title>Complete and WGS of Bordetella genogroups.</title>
        <authorList>
            <person name="Spilker T."/>
            <person name="Lipuma J."/>
        </authorList>
    </citation>
    <scope>NUCLEOTIDE SEQUENCE [LARGE SCALE GENOMIC DNA]</scope>
    <source>
        <strain evidence="3">AU8856</strain>
    </source>
</reference>
<comment type="caution">
    <text evidence="2">The sequence shown here is derived from an EMBL/GenBank/DDBJ whole genome shotgun (WGS) entry which is preliminary data.</text>
</comment>